<name>A0AAV0F2M7_9ASTE</name>
<dbReference type="EMBL" id="CAMAPF010000956">
    <property type="protein sequence ID" value="CAH9129776.1"/>
    <property type="molecule type" value="Genomic_DNA"/>
</dbReference>
<organism evidence="1 2">
    <name type="scientific">Cuscuta epithymum</name>
    <dbReference type="NCBI Taxonomy" id="186058"/>
    <lineage>
        <taxon>Eukaryota</taxon>
        <taxon>Viridiplantae</taxon>
        <taxon>Streptophyta</taxon>
        <taxon>Embryophyta</taxon>
        <taxon>Tracheophyta</taxon>
        <taxon>Spermatophyta</taxon>
        <taxon>Magnoliopsida</taxon>
        <taxon>eudicotyledons</taxon>
        <taxon>Gunneridae</taxon>
        <taxon>Pentapetalae</taxon>
        <taxon>asterids</taxon>
        <taxon>lamiids</taxon>
        <taxon>Solanales</taxon>
        <taxon>Convolvulaceae</taxon>
        <taxon>Cuscuteae</taxon>
        <taxon>Cuscuta</taxon>
        <taxon>Cuscuta subgen. Cuscuta</taxon>
    </lineage>
</organism>
<proteinExistence type="predicted"/>
<protein>
    <submittedName>
        <fullName evidence="1">Uncharacterized protein</fullName>
    </submittedName>
</protein>
<accession>A0AAV0F2M7</accession>
<sequence>MAYDLALMNWTYQSRVWFKILCSRFNPNLKGPSHLDPTWHLGGYKSWLLSQSNDDKSCTRAHQRSNPSCKNCNLHKGRYEFRSLVNVPVFPLYQLSYPCFSVLL</sequence>
<comment type="caution">
    <text evidence="1">The sequence shown here is derived from an EMBL/GenBank/DDBJ whole genome shotgun (WGS) entry which is preliminary data.</text>
</comment>
<keyword evidence="2" id="KW-1185">Reference proteome</keyword>
<dbReference type="AlphaFoldDB" id="A0AAV0F2M7"/>
<reference evidence="1" key="1">
    <citation type="submission" date="2022-07" db="EMBL/GenBank/DDBJ databases">
        <authorList>
            <person name="Macas J."/>
            <person name="Novak P."/>
            <person name="Neumann P."/>
        </authorList>
    </citation>
    <scope>NUCLEOTIDE SEQUENCE</scope>
</reference>
<dbReference type="Proteomes" id="UP001152523">
    <property type="component" value="Unassembled WGS sequence"/>
</dbReference>
<gene>
    <name evidence="1" type="ORF">CEPIT_LOCUS30116</name>
</gene>
<evidence type="ECO:0000313" key="2">
    <source>
        <dbReference type="Proteomes" id="UP001152523"/>
    </source>
</evidence>
<evidence type="ECO:0000313" key="1">
    <source>
        <dbReference type="EMBL" id="CAH9129776.1"/>
    </source>
</evidence>